<dbReference type="AlphaFoldDB" id="A0A937ETI3"/>
<sequence>MGTLTGRLTGRTALVTGAGRGIGRAIARRLAADGALVAVHYGSDESSARETVALITEDGGRAFPLHGPLGVPDDVRTVYDRLDTGLRELGEPATLDILVNNAGFNVRGTVAEVTGQDFDRLMAVHARAPLFLVQAGLSRLREGGRIVNISSAATRVALPSSLAYSMAKGALEALTRTLAKELGPREITVNTVAPGFVMTDLNRSRWATPEAEAEHAAYSVFGRMGRPSDIADVVAFLASADSRWVTGQCIDASGGTGL</sequence>
<evidence type="ECO:0000313" key="4">
    <source>
        <dbReference type="Proteomes" id="UP000661858"/>
    </source>
</evidence>
<keyword evidence="4" id="KW-1185">Reference proteome</keyword>
<dbReference type="PROSITE" id="PS00061">
    <property type="entry name" value="ADH_SHORT"/>
    <property type="match status" value="1"/>
</dbReference>
<name>A0A937ETI3_9ACTN</name>
<dbReference type="PANTHER" id="PTHR43639:SF1">
    <property type="entry name" value="SHORT-CHAIN DEHYDROGENASE_REDUCTASE FAMILY PROTEIN"/>
    <property type="match status" value="1"/>
</dbReference>
<evidence type="ECO:0000313" key="3">
    <source>
        <dbReference type="EMBL" id="MBL1087644.1"/>
    </source>
</evidence>
<proteinExistence type="inferred from homology"/>
<accession>A0A937ETI3</accession>
<dbReference type="FunFam" id="3.40.50.720:FF:000084">
    <property type="entry name" value="Short-chain dehydrogenase reductase"/>
    <property type="match status" value="1"/>
</dbReference>
<dbReference type="EMBL" id="JAERRK010000039">
    <property type="protein sequence ID" value="MBL1087644.1"/>
    <property type="molecule type" value="Genomic_DNA"/>
</dbReference>
<gene>
    <name evidence="3" type="ORF">JK359_37895</name>
</gene>
<dbReference type="InterPro" id="IPR036291">
    <property type="entry name" value="NAD(P)-bd_dom_sf"/>
</dbReference>
<dbReference type="Proteomes" id="UP000661858">
    <property type="component" value="Unassembled WGS sequence"/>
</dbReference>
<dbReference type="InterPro" id="IPR020904">
    <property type="entry name" value="Sc_DH/Rdtase_CS"/>
</dbReference>
<evidence type="ECO:0000256" key="2">
    <source>
        <dbReference type="ARBA" id="ARBA00023002"/>
    </source>
</evidence>
<reference evidence="3" key="1">
    <citation type="submission" date="2021-01" db="EMBL/GenBank/DDBJ databases">
        <title>WGS of actinomycetes isolated from Thailand.</title>
        <authorList>
            <person name="Thawai C."/>
        </authorList>
    </citation>
    <scope>NUCLEOTIDE SEQUENCE</scope>
    <source>
        <strain evidence="3">RCU-197</strain>
    </source>
</reference>
<dbReference type="InterPro" id="IPR002347">
    <property type="entry name" value="SDR_fam"/>
</dbReference>
<dbReference type="GO" id="GO:0016491">
    <property type="term" value="F:oxidoreductase activity"/>
    <property type="evidence" value="ECO:0007669"/>
    <property type="project" value="UniProtKB-KW"/>
</dbReference>
<dbReference type="PRINTS" id="PR00080">
    <property type="entry name" value="SDRFAMILY"/>
</dbReference>
<keyword evidence="2" id="KW-0560">Oxidoreductase</keyword>
<protein>
    <submittedName>
        <fullName evidence="3">SDR family oxidoreductase</fullName>
    </submittedName>
</protein>
<dbReference type="SUPFAM" id="SSF51735">
    <property type="entry name" value="NAD(P)-binding Rossmann-fold domains"/>
    <property type="match status" value="1"/>
</dbReference>
<dbReference type="PRINTS" id="PR00081">
    <property type="entry name" value="GDHRDH"/>
</dbReference>
<comment type="similarity">
    <text evidence="1">Belongs to the short-chain dehydrogenases/reductases (SDR) family.</text>
</comment>
<comment type="caution">
    <text evidence="3">The sequence shown here is derived from an EMBL/GenBank/DDBJ whole genome shotgun (WGS) entry which is preliminary data.</text>
</comment>
<evidence type="ECO:0000256" key="1">
    <source>
        <dbReference type="ARBA" id="ARBA00006484"/>
    </source>
</evidence>
<organism evidence="3 4">
    <name type="scientific">Streptomyces actinomycinicus</name>
    <dbReference type="NCBI Taxonomy" id="1695166"/>
    <lineage>
        <taxon>Bacteria</taxon>
        <taxon>Bacillati</taxon>
        <taxon>Actinomycetota</taxon>
        <taxon>Actinomycetes</taxon>
        <taxon>Kitasatosporales</taxon>
        <taxon>Streptomycetaceae</taxon>
        <taxon>Streptomyces</taxon>
    </lineage>
</organism>
<dbReference type="Gene3D" id="3.40.50.720">
    <property type="entry name" value="NAD(P)-binding Rossmann-like Domain"/>
    <property type="match status" value="1"/>
</dbReference>
<dbReference type="PANTHER" id="PTHR43639">
    <property type="entry name" value="OXIDOREDUCTASE, SHORT-CHAIN DEHYDROGENASE/REDUCTASE FAMILY (AFU_ORTHOLOGUE AFUA_5G02870)"/>
    <property type="match status" value="1"/>
</dbReference>
<dbReference type="Pfam" id="PF13561">
    <property type="entry name" value="adh_short_C2"/>
    <property type="match status" value="1"/>
</dbReference>